<feature type="compositionally biased region" description="Low complexity" evidence="1">
    <location>
        <begin position="50"/>
        <end position="62"/>
    </location>
</feature>
<sequence>MFITSVSPRRKKRGLEAGGTGRKVGRRAERRRLDLTLPAPGDLLDRAEPSRSAGAGVRSAASPARVRCASEPGASVGLPPRLPSPVRLALLGPALYRIYGRAENGALFTARLSSSGRTDVFFVWCPIGGWDY</sequence>
<evidence type="ECO:0000313" key="3">
    <source>
        <dbReference type="Proteomes" id="UP000664991"/>
    </source>
</evidence>
<dbReference type="Proteomes" id="UP000664991">
    <property type="component" value="Chromosome 26"/>
</dbReference>
<reference evidence="2 3" key="1">
    <citation type="submission" date="2020-12" db="EMBL/GenBank/DDBJ databases">
        <title>De novo assembly of Tibetan sheep genome.</title>
        <authorList>
            <person name="Li X."/>
        </authorList>
    </citation>
    <scope>NUCLEOTIDE SEQUENCE [LARGE SCALE GENOMIC DNA]</scope>
    <source>
        <tissue evidence="2">Heart</tissue>
    </source>
</reference>
<proteinExistence type="predicted"/>
<accession>A0A835ZN94</accession>
<dbReference type="EMBL" id="JAEMGP010000026">
    <property type="protein sequence ID" value="KAG5194479.1"/>
    <property type="molecule type" value="Genomic_DNA"/>
</dbReference>
<name>A0A835ZN94_SHEEP</name>
<evidence type="ECO:0000313" key="2">
    <source>
        <dbReference type="EMBL" id="KAG5194479.1"/>
    </source>
</evidence>
<evidence type="ECO:0000256" key="1">
    <source>
        <dbReference type="SAM" id="MobiDB-lite"/>
    </source>
</evidence>
<feature type="region of interest" description="Disordered" evidence="1">
    <location>
        <begin position="1"/>
        <end position="62"/>
    </location>
</feature>
<comment type="caution">
    <text evidence="2">The sequence shown here is derived from an EMBL/GenBank/DDBJ whole genome shotgun (WGS) entry which is preliminary data.</text>
</comment>
<protein>
    <submittedName>
        <fullName evidence="2">Uncharacterized protein</fullName>
    </submittedName>
</protein>
<gene>
    <name evidence="2" type="ORF">JEQ12_013276</name>
</gene>
<organism evidence="2 3">
    <name type="scientific">Ovis aries</name>
    <name type="common">Sheep</name>
    <dbReference type="NCBI Taxonomy" id="9940"/>
    <lineage>
        <taxon>Eukaryota</taxon>
        <taxon>Metazoa</taxon>
        <taxon>Chordata</taxon>
        <taxon>Craniata</taxon>
        <taxon>Vertebrata</taxon>
        <taxon>Euteleostomi</taxon>
        <taxon>Mammalia</taxon>
        <taxon>Eutheria</taxon>
        <taxon>Laurasiatheria</taxon>
        <taxon>Artiodactyla</taxon>
        <taxon>Ruminantia</taxon>
        <taxon>Pecora</taxon>
        <taxon>Bovidae</taxon>
        <taxon>Caprinae</taxon>
        <taxon>Ovis</taxon>
    </lineage>
</organism>
<dbReference type="AlphaFoldDB" id="A0A835ZN94"/>